<organism evidence="10 11">
    <name type="scientific">Cladorrhinum samala</name>
    <dbReference type="NCBI Taxonomy" id="585594"/>
    <lineage>
        <taxon>Eukaryota</taxon>
        <taxon>Fungi</taxon>
        <taxon>Dikarya</taxon>
        <taxon>Ascomycota</taxon>
        <taxon>Pezizomycotina</taxon>
        <taxon>Sordariomycetes</taxon>
        <taxon>Sordariomycetidae</taxon>
        <taxon>Sordariales</taxon>
        <taxon>Podosporaceae</taxon>
        <taxon>Cladorrhinum</taxon>
    </lineage>
</organism>
<dbReference type="FunFam" id="1.10.455.10:FF:000006">
    <property type="entry name" value="37S ribosomal protein S7, mitochondrial"/>
    <property type="match status" value="1"/>
</dbReference>
<comment type="function">
    <text evidence="6">Component of the mitochondrial ribosome (mitoribosome), a dedicated translation machinery responsible for the synthesis of mitochondrial genome-encoded proteins, including at least some of the essential transmembrane subunits of the mitochondrial respiratory chain. The mitoribosomes are attached to the mitochondrial inner membrane and translation products are cotranslationally integrated into the membrane.</text>
</comment>
<dbReference type="InterPro" id="IPR023798">
    <property type="entry name" value="Ribosomal_uS7_dom"/>
</dbReference>
<protein>
    <recommendedName>
        <fullName evidence="7">Small ribosomal subunit protein uS7m</fullName>
    </recommendedName>
</protein>
<dbReference type="InterPro" id="IPR047988">
    <property type="entry name" value="Ribosomal_uS7m_fungi"/>
</dbReference>
<dbReference type="GO" id="GO:0006412">
    <property type="term" value="P:translation"/>
    <property type="evidence" value="ECO:0007669"/>
    <property type="project" value="InterPro"/>
</dbReference>
<keyword evidence="4" id="KW-0496">Mitochondrion</keyword>
<comment type="subcellular location">
    <subcellularLocation>
        <location evidence="1">Mitochondrion</location>
    </subcellularLocation>
</comment>
<dbReference type="Proteomes" id="UP001321749">
    <property type="component" value="Unassembled WGS sequence"/>
</dbReference>
<dbReference type="GO" id="GO:1990904">
    <property type="term" value="C:ribonucleoprotein complex"/>
    <property type="evidence" value="ECO:0007669"/>
    <property type="project" value="UniProtKB-KW"/>
</dbReference>
<evidence type="ECO:0000256" key="3">
    <source>
        <dbReference type="ARBA" id="ARBA00022980"/>
    </source>
</evidence>
<comment type="similarity">
    <text evidence="2">Belongs to the universal ribosomal protein uS7 family.</text>
</comment>
<dbReference type="GO" id="GO:0005840">
    <property type="term" value="C:ribosome"/>
    <property type="evidence" value="ECO:0007669"/>
    <property type="project" value="UniProtKB-KW"/>
</dbReference>
<evidence type="ECO:0000256" key="5">
    <source>
        <dbReference type="ARBA" id="ARBA00023274"/>
    </source>
</evidence>
<sequence>MPPRLNILSSALRGAISVRPAAAAARPLQSAAAVVLARRGLADSTTTTTASDHDAASASPQEEQNQIAISQLEMVAYGLNPFDRKVEGHKFGLPELPLPSNMHKNYRYDDIVAQVTRLLMKDGKLGQAQRDMAMILNYLRTSPVPKLNPSRPLVFGHPPAQDLPLDPVAYMRVAIDSVAPLVTIKGFKGLAGGGRSLDVPFPLDARKRRRTAVGWILDAVGKKKSKGSGRSMFPHRVAEEIVAVVEGRSTVWDKRAQVHKQGTAARANLNNFQIRDLIQ</sequence>
<dbReference type="Pfam" id="PF00177">
    <property type="entry name" value="Ribosomal_S7"/>
    <property type="match status" value="1"/>
</dbReference>
<feature type="region of interest" description="Disordered" evidence="8">
    <location>
        <begin position="45"/>
        <end position="64"/>
    </location>
</feature>
<reference evidence="10" key="2">
    <citation type="submission" date="2023-06" db="EMBL/GenBank/DDBJ databases">
        <authorList>
            <consortium name="Lawrence Berkeley National Laboratory"/>
            <person name="Mondo S.J."/>
            <person name="Hensen N."/>
            <person name="Bonometti L."/>
            <person name="Westerberg I."/>
            <person name="Brannstrom I.O."/>
            <person name="Guillou S."/>
            <person name="Cros-Aarteil S."/>
            <person name="Calhoun S."/>
            <person name="Haridas S."/>
            <person name="Kuo A."/>
            <person name="Pangilinan J."/>
            <person name="Riley R."/>
            <person name="Labutti K."/>
            <person name="Andreopoulos B."/>
            <person name="Lipzen A."/>
            <person name="Chen C."/>
            <person name="Yanf M."/>
            <person name="Daum C."/>
            <person name="Ng V."/>
            <person name="Clum A."/>
            <person name="Steindorff A."/>
            <person name="Ohm R."/>
            <person name="Martin F."/>
            <person name="Silar P."/>
            <person name="Natvig D."/>
            <person name="Lalanne C."/>
            <person name="Gautier V."/>
            <person name="Ament-Velasquez S.L."/>
            <person name="Kruys A."/>
            <person name="Hutchinson M.I."/>
            <person name="Powell A.J."/>
            <person name="Barry K."/>
            <person name="Miller A.N."/>
            <person name="Grigoriev I.V."/>
            <person name="Debuchy R."/>
            <person name="Gladieux P."/>
            <person name="Thoren M.H."/>
            <person name="Johannesson H."/>
        </authorList>
    </citation>
    <scope>NUCLEOTIDE SEQUENCE</scope>
    <source>
        <strain evidence="10">PSN324</strain>
    </source>
</reference>
<evidence type="ECO:0000313" key="10">
    <source>
        <dbReference type="EMBL" id="KAK4462734.1"/>
    </source>
</evidence>
<keyword evidence="3 10" id="KW-0689">Ribosomal protein</keyword>
<dbReference type="SUPFAM" id="SSF47973">
    <property type="entry name" value="Ribosomal protein S7"/>
    <property type="match status" value="1"/>
</dbReference>
<dbReference type="InterPro" id="IPR000235">
    <property type="entry name" value="Ribosomal_uS7"/>
</dbReference>
<evidence type="ECO:0000256" key="8">
    <source>
        <dbReference type="SAM" id="MobiDB-lite"/>
    </source>
</evidence>
<dbReference type="InterPro" id="IPR036823">
    <property type="entry name" value="Ribosomal_uS7_dom_sf"/>
</dbReference>
<evidence type="ECO:0000256" key="4">
    <source>
        <dbReference type="ARBA" id="ARBA00023128"/>
    </source>
</evidence>
<comment type="caution">
    <text evidence="10">The sequence shown here is derived from an EMBL/GenBank/DDBJ whole genome shotgun (WGS) entry which is preliminary data.</text>
</comment>
<evidence type="ECO:0000256" key="1">
    <source>
        <dbReference type="ARBA" id="ARBA00004173"/>
    </source>
</evidence>
<evidence type="ECO:0000259" key="9">
    <source>
        <dbReference type="Pfam" id="PF00177"/>
    </source>
</evidence>
<reference evidence="10" key="1">
    <citation type="journal article" date="2023" name="Mol. Phylogenet. Evol.">
        <title>Genome-scale phylogeny and comparative genomics of the fungal order Sordariales.</title>
        <authorList>
            <person name="Hensen N."/>
            <person name="Bonometti L."/>
            <person name="Westerberg I."/>
            <person name="Brannstrom I.O."/>
            <person name="Guillou S."/>
            <person name="Cros-Aarteil S."/>
            <person name="Calhoun S."/>
            <person name="Haridas S."/>
            <person name="Kuo A."/>
            <person name="Mondo S."/>
            <person name="Pangilinan J."/>
            <person name="Riley R."/>
            <person name="LaButti K."/>
            <person name="Andreopoulos B."/>
            <person name="Lipzen A."/>
            <person name="Chen C."/>
            <person name="Yan M."/>
            <person name="Daum C."/>
            <person name="Ng V."/>
            <person name="Clum A."/>
            <person name="Steindorff A."/>
            <person name="Ohm R.A."/>
            <person name="Martin F."/>
            <person name="Silar P."/>
            <person name="Natvig D.O."/>
            <person name="Lalanne C."/>
            <person name="Gautier V."/>
            <person name="Ament-Velasquez S.L."/>
            <person name="Kruys A."/>
            <person name="Hutchinson M.I."/>
            <person name="Powell A.J."/>
            <person name="Barry K."/>
            <person name="Miller A.N."/>
            <person name="Grigoriev I.V."/>
            <person name="Debuchy R."/>
            <person name="Gladieux P."/>
            <person name="Hiltunen Thoren M."/>
            <person name="Johannesson H."/>
        </authorList>
    </citation>
    <scope>NUCLEOTIDE SEQUENCE</scope>
    <source>
        <strain evidence="10">PSN324</strain>
    </source>
</reference>
<proteinExistence type="inferred from homology"/>
<keyword evidence="11" id="KW-1185">Reference proteome</keyword>
<accession>A0AAV9HRN9</accession>
<evidence type="ECO:0000256" key="7">
    <source>
        <dbReference type="ARBA" id="ARBA00039306"/>
    </source>
</evidence>
<evidence type="ECO:0000313" key="11">
    <source>
        <dbReference type="Proteomes" id="UP001321749"/>
    </source>
</evidence>
<keyword evidence="5" id="KW-0687">Ribonucleoprotein</keyword>
<dbReference type="PANTHER" id="PTHR11205">
    <property type="entry name" value="RIBOSOMAL PROTEIN S7"/>
    <property type="match status" value="1"/>
</dbReference>
<dbReference type="CDD" id="cd14868">
    <property type="entry name" value="uS7_Mitochondria_Fungi"/>
    <property type="match status" value="1"/>
</dbReference>
<evidence type="ECO:0000256" key="2">
    <source>
        <dbReference type="ARBA" id="ARBA00007151"/>
    </source>
</evidence>
<dbReference type="GO" id="GO:0005739">
    <property type="term" value="C:mitochondrion"/>
    <property type="evidence" value="ECO:0007669"/>
    <property type="project" value="UniProtKB-SubCell"/>
</dbReference>
<evidence type="ECO:0000256" key="6">
    <source>
        <dbReference type="ARBA" id="ARBA00037226"/>
    </source>
</evidence>
<feature type="domain" description="Small ribosomal subunit protein uS7" evidence="9">
    <location>
        <begin position="107"/>
        <end position="266"/>
    </location>
</feature>
<dbReference type="Gene3D" id="1.10.455.10">
    <property type="entry name" value="Ribosomal protein S7 domain"/>
    <property type="match status" value="1"/>
</dbReference>
<name>A0AAV9HRN9_9PEZI</name>
<gene>
    <name evidence="10" type="ORF">QBC42DRAFT_200642</name>
</gene>
<dbReference type="AlphaFoldDB" id="A0AAV9HRN9"/>
<dbReference type="EMBL" id="MU864968">
    <property type="protein sequence ID" value="KAK4462734.1"/>
    <property type="molecule type" value="Genomic_DNA"/>
</dbReference>